<keyword evidence="1" id="KW-0001">2Fe-2S</keyword>
<organism evidence="6 7">
    <name type="scientific">Candidatus Methylospira mobilis</name>
    <dbReference type="NCBI Taxonomy" id="1808979"/>
    <lineage>
        <taxon>Bacteria</taxon>
        <taxon>Pseudomonadati</taxon>
        <taxon>Pseudomonadota</taxon>
        <taxon>Gammaproteobacteria</taxon>
        <taxon>Methylococcales</taxon>
        <taxon>Methylococcaceae</taxon>
        <taxon>Candidatus Methylospira</taxon>
    </lineage>
</organism>
<protein>
    <submittedName>
        <fullName evidence="6">Non-heme iron oxygenase ferredoxin subunit</fullName>
    </submittedName>
</protein>
<keyword evidence="7" id="KW-1185">Reference proteome</keyword>
<dbReference type="CDD" id="cd03528">
    <property type="entry name" value="Rieske_RO_ferredoxin"/>
    <property type="match status" value="1"/>
</dbReference>
<keyword evidence="4" id="KW-0411">Iron-sulfur</keyword>
<dbReference type="GO" id="GO:0046872">
    <property type="term" value="F:metal ion binding"/>
    <property type="evidence" value="ECO:0007669"/>
    <property type="project" value="UniProtKB-KW"/>
</dbReference>
<evidence type="ECO:0000256" key="3">
    <source>
        <dbReference type="ARBA" id="ARBA00023004"/>
    </source>
</evidence>
<dbReference type="Gene3D" id="2.102.10.10">
    <property type="entry name" value="Rieske [2Fe-2S] iron-sulphur domain"/>
    <property type="match status" value="1"/>
</dbReference>
<dbReference type="PROSITE" id="PS51296">
    <property type="entry name" value="RIESKE"/>
    <property type="match status" value="1"/>
</dbReference>
<accession>A0A5Q0BHJ3</accession>
<evidence type="ECO:0000256" key="2">
    <source>
        <dbReference type="ARBA" id="ARBA00022723"/>
    </source>
</evidence>
<dbReference type="Pfam" id="PF00355">
    <property type="entry name" value="Rieske"/>
    <property type="match status" value="1"/>
</dbReference>
<dbReference type="EMBL" id="CP044205">
    <property type="protein sequence ID" value="QFY41296.1"/>
    <property type="molecule type" value="Genomic_DNA"/>
</dbReference>
<dbReference type="RefSeq" id="WP_153247273.1">
    <property type="nucleotide sequence ID" value="NZ_CP044205.1"/>
</dbReference>
<keyword evidence="2" id="KW-0479">Metal-binding</keyword>
<keyword evidence="3" id="KW-0408">Iron</keyword>
<evidence type="ECO:0000256" key="1">
    <source>
        <dbReference type="ARBA" id="ARBA00022714"/>
    </source>
</evidence>
<evidence type="ECO:0000256" key="4">
    <source>
        <dbReference type="ARBA" id="ARBA00023014"/>
    </source>
</evidence>
<proteinExistence type="predicted"/>
<dbReference type="OrthoDB" id="9800167at2"/>
<dbReference type="Proteomes" id="UP000325755">
    <property type="component" value="Chromosome"/>
</dbReference>
<sequence>MVDANWIDVAPEGNLAPGEHVVVDVNGTAVAVFRIGDEYYAIEDICTHDRSAISRNCMLEGREIICSRHGGRFCLQTGKALLGPVYENIGVFPVRIEQSVIQVREAD</sequence>
<gene>
    <name evidence="6" type="ORF">F6R98_00575</name>
</gene>
<dbReference type="InParanoid" id="A0A5Q0BHJ3"/>
<dbReference type="InterPro" id="IPR036922">
    <property type="entry name" value="Rieske_2Fe-2S_sf"/>
</dbReference>
<evidence type="ECO:0000313" key="6">
    <source>
        <dbReference type="EMBL" id="QFY41296.1"/>
    </source>
</evidence>
<dbReference type="SUPFAM" id="SSF50022">
    <property type="entry name" value="ISP domain"/>
    <property type="match status" value="1"/>
</dbReference>
<evidence type="ECO:0000313" key="7">
    <source>
        <dbReference type="Proteomes" id="UP000325755"/>
    </source>
</evidence>
<dbReference type="AlphaFoldDB" id="A0A5Q0BHJ3"/>
<feature type="domain" description="Rieske" evidence="5">
    <location>
        <begin position="7"/>
        <end position="103"/>
    </location>
</feature>
<evidence type="ECO:0000259" key="5">
    <source>
        <dbReference type="PROSITE" id="PS51296"/>
    </source>
</evidence>
<dbReference type="PANTHER" id="PTHR21496">
    <property type="entry name" value="FERREDOXIN-RELATED"/>
    <property type="match status" value="1"/>
</dbReference>
<reference evidence="6 7" key="1">
    <citation type="submission" date="2019-09" db="EMBL/GenBank/DDBJ databases">
        <title>Ecophysiology of the spiral-shaped methanotroph Methylospira mobilis as revealed by the complete genome sequence.</title>
        <authorList>
            <person name="Oshkin I.Y."/>
            <person name="Dedysh S.N."/>
            <person name="Miroshnikov K."/>
            <person name="Danilova O.V."/>
            <person name="Hakobyan A."/>
            <person name="Liesack W."/>
        </authorList>
    </citation>
    <scope>NUCLEOTIDE SEQUENCE [LARGE SCALE GENOMIC DNA]</scope>
    <source>
        <strain evidence="6 7">Shm1</strain>
    </source>
</reference>
<dbReference type="InterPro" id="IPR017941">
    <property type="entry name" value="Rieske_2Fe-2S"/>
</dbReference>
<name>A0A5Q0BHJ3_9GAMM</name>
<dbReference type="FunCoup" id="A0A5Q0BHJ3">
    <property type="interactions" value="70"/>
</dbReference>
<dbReference type="PANTHER" id="PTHR21496:SF23">
    <property type="entry name" value="3-PHENYLPROPIONATE_CINNAMIC ACID DIOXYGENASE FERREDOXIN SUBUNIT"/>
    <property type="match status" value="1"/>
</dbReference>
<dbReference type="GO" id="GO:0051537">
    <property type="term" value="F:2 iron, 2 sulfur cluster binding"/>
    <property type="evidence" value="ECO:0007669"/>
    <property type="project" value="UniProtKB-KW"/>
</dbReference>
<dbReference type="KEGG" id="mmob:F6R98_00575"/>